<evidence type="ECO:0000313" key="3">
    <source>
        <dbReference type="EMBL" id="MDH6220273.1"/>
    </source>
</evidence>
<name>A0ABT6LVN0_9ACTN</name>
<gene>
    <name evidence="3" type="ORF">M2283_007613</name>
</gene>
<comment type="caution">
    <text evidence="3">The sequence shown here is derived from an EMBL/GenBank/DDBJ whole genome shotgun (WGS) entry which is preliminary data.</text>
</comment>
<keyword evidence="2" id="KW-1133">Transmembrane helix</keyword>
<dbReference type="Proteomes" id="UP001160499">
    <property type="component" value="Unassembled WGS sequence"/>
</dbReference>
<accession>A0ABT6LVN0</accession>
<organism evidence="3 4">
    <name type="scientific">Streptomyces pseudovenezuelae</name>
    <dbReference type="NCBI Taxonomy" id="67350"/>
    <lineage>
        <taxon>Bacteria</taxon>
        <taxon>Bacillati</taxon>
        <taxon>Actinomycetota</taxon>
        <taxon>Actinomycetes</taxon>
        <taxon>Kitasatosporales</taxon>
        <taxon>Streptomycetaceae</taxon>
        <taxon>Streptomyces</taxon>
        <taxon>Streptomyces aurantiacus group</taxon>
    </lineage>
</organism>
<dbReference type="EMBL" id="JARXVH010000015">
    <property type="protein sequence ID" value="MDH6220273.1"/>
    <property type="molecule type" value="Genomic_DNA"/>
</dbReference>
<evidence type="ECO:0000256" key="1">
    <source>
        <dbReference type="SAM" id="MobiDB-lite"/>
    </source>
</evidence>
<evidence type="ECO:0000313" key="4">
    <source>
        <dbReference type="Proteomes" id="UP001160499"/>
    </source>
</evidence>
<proteinExistence type="predicted"/>
<sequence>MSASVSLAMTQLVPLAEVDENKVTPGVLGFIVFAAMALAVWVLMKSMSKHMGKVDFKEKDTRGGEAGTAPDDEATVAGTAGKTSGEAKAPQG</sequence>
<reference evidence="3 4" key="1">
    <citation type="submission" date="2023-04" db="EMBL/GenBank/DDBJ databases">
        <title>Forest soil microbial communities from Buena Vista Peninsula, Colon Province, Panama.</title>
        <authorList>
            <person name="Bouskill N."/>
        </authorList>
    </citation>
    <scope>NUCLEOTIDE SEQUENCE [LARGE SCALE GENOMIC DNA]</scope>
    <source>
        <strain evidence="3 4">GGS1</strain>
    </source>
</reference>
<keyword evidence="2" id="KW-0812">Transmembrane</keyword>
<feature type="region of interest" description="Disordered" evidence="1">
    <location>
        <begin position="57"/>
        <end position="92"/>
    </location>
</feature>
<keyword evidence="2" id="KW-0472">Membrane</keyword>
<feature type="transmembrane region" description="Helical" evidence="2">
    <location>
        <begin position="28"/>
        <end position="44"/>
    </location>
</feature>
<protein>
    <submittedName>
        <fullName evidence="3">Uncharacterized protein</fullName>
    </submittedName>
</protein>
<keyword evidence="4" id="KW-1185">Reference proteome</keyword>
<evidence type="ECO:0000256" key="2">
    <source>
        <dbReference type="SAM" id="Phobius"/>
    </source>
</evidence>